<proteinExistence type="predicted"/>
<gene>
    <name evidence="2" type="ORF">OJ996_09970</name>
</gene>
<protein>
    <submittedName>
        <fullName evidence="2">Uncharacterized protein</fullName>
    </submittedName>
</protein>
<accession>A0ABT3G246</accession>
<keyword evidence="1" id="KW-0472">Membrane</keyword>
<sequence>MPKFQCKQCGRTADSGSGFTPVETRCPTCEIEMSPLSPESPPSEVQPAPAAAPPPVHPFFVGPAPTPAPPQKSSRVWIYVSTLLAAAFAISASFIRNTSDTTPDQIGYTAGLGVGMLLVQILIALLVGSLAAALLLAFKRPFRSSLAKTYSFSVFTIAALAFLGTLVSVLPEHSRKKKDHQVQQVDGMMEDMEKALSESREADGTPKQTDFRIQQGDLPRGASSMEVARHLMQSVMNDSIAMQNEYVATMEKEGLMRLLVPERLDADKDFSESRQIASALRETAERYKVKSLAIVNSIPERLEKYDLSAADKKSYLRGYENRTKDGPNIAEENWRLELSIMDHMDRAIDHLEATRSDWMLEEGALAFVNDADLETYNGIMADIDAAAAAQTRLHEQAKENFKEKSQTLKKEIGE</sequence>
<keyword evidence="1" id="KW-1133">Transmembrane helix</keyword>
<comment type="caution">
    <text evidence="2">The sequence shown here is derived from an EMBL/GenBank/DDBJ whole genome shotgun (WGS) entry which is preliminary data.</text>
</comment>
<keyword evidence="3" id="KW-1185">Reference proteome</keyword>
<feature type="transmembrane region" description="Helical" evidence="1">
    <location>
        <begin position="76"/>
        <end position="95"/>
    </location>
</feature>
<dbReference type="RefSeq" id="WP_264513403.1">
    <property type="nucleotide sequence ID" value="NZ_JAPDDR010000004.1"/>
</dbReference>
<evidence type="ECO:0000313" key="3">
    <source>
        <dbReference type="Proteomes" id="UP001165653"/>
    </source>
</evidence>
<evidence type="ECO:0000313" key="2">
    <source>
        <dbReference type="EMBL" id="MCW1913902.1"/>
    </source>
</evidence>
<reference evidence="2" key="1">
    <citation type="submission" date="2022-10" db="EMBL/GenBank/DDBJ databases">
        <title>Luteolibacter sp. GHJ8, whole genome shotgun sequencing project.</title>
        <authorList>
            <person name="Zhao G."/>
            <person name="Shen L."/>
        </authorList>
    </citation>
    <scope>NUCLEOTIDE SEQUENCE</scope>
    <source>
        <strain evidence="2">GHJ8</strain>
    </source>
</reference>
<organism evidence="2 3">
    <name type="scientific">Luteolibacter rhizosphaerae</name>
    <dbReference type="NCBI Taxonomy" id="2989719"/>
    <lineage>
        <taxon>Bacteria</taxon>
        <taxon>Pseudomonadati</taxon>
        <taxon>Verrucomicrobiota</taxon>
        <taxon>Verrucomicrobiia</taxon>
        <taxon>Verrucomicrobiales</taxon>
        <taxon>Verrucomicrobiaceae</taxon>
        <taxon>Luteolibacter</taxon>
    </lineage>
</organism>
<name>A0ABT3G246_9BACT</name>
<feature type="transmembrane region" description="Helical" evidence="1">
    <location>
        <begin position="150"/>
        <end position="170"/>
    </location>
</feature>
<evidence type="ECO:0000256" key="1">
    <source>
        <dbReference type="SAM" id="Phobius"/>
    </source>
</evidence>
<feature type="transmembrane region" description="Helical" evidence="1">
    <location>
        <begin position="115"/>
        <end position="138"/>
    </location>
</feature>
<dbReference type="EMBL" id="JAPDDR010000004">
    <property type="protein sequence ID" value="MCW1913902.1"/>
    <property type="molecule type" value="Genomic_DNA"/>
</dbReference>
<keyword evidence="1" id="KW-0812">Transmembrane</keyword>
<dbReference type="Proteomes" id="UP001165653">
    <property type="component" value="Unassembled WGS sequence"/>
</dbReference>